<reference evidence="3 4" key="1">
    <citation type="submission" date="2020-10" db="EMBL/GenBank/DDBJ databases">
        <title>complete genome sequencing of Lysobacter sp. H21R20.</title>
        <authorList>
            <person name="Bae J.-W."/>
            <person name="Lee S.-Y."/>
        </authorList>
    </citation>
    <scope>NUCLEOTIDE SEQUENCE [LARGE SCALE GENOMIC DNA]</scope>
    <source>
        <strain evidence="3 4">H21R20</strain>
    </source>
</reference>
<evidence type="ECO:0000256" key="1">
    <source>
        <dbReference type="SAM" id="SignalP"/>
    </source>
</evidence>
<feature type="domain" description="Thioredoxin" evidence="2">
    <location>
        <begin position="37"/>
        <end position="174"/>
    </location>
</feature>
<sequence length="178" mass="19251">MRLLSALFVLLALSMTSPVRAQEQPQESYRAINGLTLTVGQPVHDFAGPANLGSFRGKPLVINFYSAYCPPCIREIPKLNALKQLNPDLQVLSVTPDSPSDAAAYAKERHLAWPIAAPGQDYVFETLGVKVFPVFAILDEQGNLVSATYANQLGGEDGDATLAGITRWIESSLSVKIH</sequence>
<dbReference type="PROSITE" id="PS51352">
    <property type="entry name" value="THIOREDOXIN_2"/>
    <property type="match status" value="1"/>
</dbReference>
<keyword evidence="4" id="KW-1185">Reference proteome</keyword>
<evidence type="ECO:0000313" key="3">
    <source>
        <dbReference type="EMBL" id="QOW20448.1"/>
    </source>
</evidence>
<dbReference type="SUPFAM" id="SSF52833">
    <property type="entry name" value="Thioredoxin-like"/>
    <property type="match status" value="1"/>
</dbReference>
<gene>
    <name evidence="3" type="ORF">INQ41_05375</name>
</gene>
<proteinExistence type="predicted"/>
<evidence type="ECO:0000259" key="2">
    <source>
        <dbReference type="PROSITE" id="PS51352"/>
    </source>
</evidence>
<dbReference type="EMBL" id="CP063656">
    <property type="protein sequence ID" value="QOW20448.1"/>
    <property type="molecule type" value="Genomic_DNA"/>
</dbReference>
<accession>A0A7S6ZT08</accession>
<dbReference type="InterPro" id="IPR036249">
    <property type="entry name" value="Thioredoxin-like_sf"/>
</dbReference>
<dbReference type="InterPro" id="IPR013740">
    <property type="entry name" value="Redoxin"/>
</dbReference>
<dbReference type="GO" id="GO:0016491">
    <property type="term" value="F:oxidoreductase activity"/>
    <property type="evidence" value="ECO:0007669"/>
    <property type="project" value="InterPro"/>
</dbReference>
<dbReference type="Gene3D" id="3.40.30.10">
    <property type="entry name" value="Glutaredoxin"/>
    <property type="match status" value="1"/>
</dbReference>
<dbReference type="KEGG" id="lcic:INQ41_05375"/>
<dbReference type="RefSeq" id="WP_193986855.1">
    <property type="nucleotide sequence ID" value="NZ_CP063656.1"/>
</dbReference>
<feature type="chain" id="PRO_5032567856" evidence="1">
    <location>
        <begin position="22"/>
        <end position="178"/>
    </location>
</feature>
<dbReference type="Pfam" id="PF08534">
    <property type="entry name" value="Redoxin"/>
    <property type="match status" value="1"/>
</dbReference>
<dbReference type="PANTHER" id="PTHR42852">
    <property type="entry name" value="THIOL:DISULFIDE INTERCHANGE PROTEIN DSBE"/>
    <property type="match status" value="1"/>
</dbReference>
<dbReference type="Proteomes" id="UP000594059">
    <property type="component" value="Chromosome"/>
</dbReference>
<dbReference type="PANTHER" id="PTHR42852:SF13">
    <property type="entry name" value="PROTEIN DIPZ"/>
    <property type="match status" value="1"/>
</dbReference>
<name>A0A7S6ZT08_9GAMM</name>
<dbReference type="CDD" id="cd02966">
    <property type="entry name" value="TlpA_like_family"/>
    <property type="match status" value="1"/>
</dbReference>
<feature type="signal peptide" evidence="1">
    <location>
        <begin position="1"/>
        <end position="21"/>
    </location>
</feature>
<keyword evidence="1" id="KW-0732">Signal</keyword>
<evidence type="ECO:0000313" key="4">
    <source>
        <dbReference type="Proteomes" id="UP000594059"/>
    </source>
</evidence>
<dbReference type="AlphaFoldDB" id="A0A7S6ZT08"/>
<organism evidence="3 4">
    <name type="scientific">Novilysobacter ciconiae</name>
    <dbReference type="NCBI Taxonomy" id="2781022"/>
    <lineage>
        <taxon>Bacteria</taxon>
        <taxon>Pseudomonadati</taxon>
        <taxon>Pseudomonadota</taxon>
        <taxon>Gammaproteobacteria</taxon>
        <taxon>Lysobacterales</taxon>
        <taxon>Lysobacteraceae</taxon>
        <taxon>Novilysobacter</taxon>
    </lineage>
</organism>
<dbReference type="InterPro" id="IPR013766">
    <property type="entry name" value="Thioredoxin_domain"/>
</dbReference>
<protein>
    <submittedName>
        <fullName evidence="3">TlpA family protein disulfide reductase</fullName>
    </submittedName>
</protein>
<dbReference type="InterPro" id="IPR050553">
    <property type="entry name" value="Thioredoxin_ResA/DsbE_sf"/>
</dbReference>